<sequence length="217" mass="24101">MLAVKRIEHDGPGVVKFRQPGSIAAVIKQTVLLDGHESGIAGKNQLAILDFGLKGTRRVFGLVRIGDGRFALADRHHGKEPAAEFHRARGHRFAVHGIDAGRSGQNDLRRFGRGFDLDRQDGTGDLHFRRHRQEVVFGHAVDRINAGVGTRYHELGEFTGREVIEFEFEFARIVAGVDQFRPCNHAFAPAGGAIVAFAFFFAESVSHIHFIGKRMIR</sequence>
<name>A0A645C0E0_9ZZZZ</name>
<feature type="transmembrane region" description="Helical" evidence="1">
    <location>
        <begin position="187"/>
        <end position="211"/>
    </location>
</feature>
<evidence type="ECO:0000313" key="2">
    <source>
        <dbReference type="EMBL" id="MPM71089.1"/>
    </source>
</evidence>
<keyword evidence="1" id="KW-1133">Transmembrane helix</keyword>
<comment type="caution">
    <text evidence="2">The sequence shown here is derived from an EMBL/GenBank/DDBJ whole genome shotgun (WGS) entry which is preliminary data.</text>
</comment>
<protein>
    <submittedName>
        <fullName evidence="2">Uncharacterized protein</fullName>
    </submittedName>
</protein>
<proteinExistence type="predicted"/>
<organism evidence="2">
    <name type="scientific">bioreactor metagenome</name>
    <dbReference type="NCBI Taxonomy" id="1076179"/>
    <lineage>
        <taxon>unclassified sequences</taxon>
        <taxon>metagenomes</taxon>
        <taxon>ecological metagenomes</taxon>
    </lineage>
</organism>
<evidence type="ECO:0000256" key="1">
    <source>
        <dbReference type="SAM" id="Phobius"/>
    </source>
</evidence>
<gene>
    <name evidence="2" type="ORF">SDC9_118052</name>
</gene>
<dbReference type="AlphaFoldDB" id="A0A645C0E0"/>
<reference evidence="2" key="1">
    <citation type="submission" date="2019-08" db="EMBL/GenBank/DDBJ databases">
        <authorList>
            <person name="Kucharzyk K."/>
            <person name="Murdoch R.W."/>
            <person name="Higgins S."/>
            <person name="Loffler F."/>
        </authorList>
    </citation>
    <scope>NUCLEOTIDE SEQUENCE</scope>
</reference>
<accession>A0A645C0E0</accession>
<keyword evidence="1" id="KW-0812">Transmembrane</keyword>
<keyword evidence="1" id="KW-0472">Membrane</keyword>
<dbReference type="EMBL" id="VSSQ01023892">
    <property type="protein sequence ID" value="MPM71089.1"/>
    <property type="molecule type" value="Genomic_DNA"/>
</dbReference>